<feature type="transmembrane region" description="Helical" evidence="1">
    <location>
        <begin position="524"/>
        <end position="546"/>
    </location>
</feature>
<feature type="transmembrane region" description="Helical" evidence="1">
    <location>
        <begin position="651"/>
        <end position="671"/>
    </location>
</feature>
<dbReference type="Proteomes" id="UP000052943">
    <property type="component" value="Unassembled WGS sequence"/>
</dbReference>
<feature type="transmembrane region" description="Helical" evidence="1">
    <location>
        <begin position="599"/>
        <end position="620"/>
    </location>
</feature>
<feature type="transmembrane region" description="Helical" evidence="1">
    <location>
        <begin position="627"/>
        <end position="645"/>
    </location>
</feature>
<dbReference type="GO" id="GO:0034976">
    <property type="term" value="P:response to endoplasmic reticulum stress"/>
    <property type="evidence" value="ECO:0007669"/>
    <property type="project" value="TreeGrafter"/>
</dbReference>
<accession>A0A0W8DUQ1</accession>
<organism evidence="2 3">
    <name type="scientific">Phytophthora nicotianae</name>
    <name type="common">Potato buckeye rot agent</name>
    <name type="synonym">Phytophthora parasitica</name>
    <dbReference type="NCBI Taxonomy" id="4792"/>
    <lineage>
        <taxon>Eukaryota</taxon>
        <taxon>Sar</taxon>
        <taxon>Stramenopiles</taxon>
        <taxon>Oomycota</taxon>
        <taxon>Peronosporomycetes</taxon>
        <taxon>Peronosporales</taxon>
        <taxon>Peronosporaceae</taxon>
        <taxon>Phytophthora</taxon>
    </lineage>
</organism>
<reference evidence="2 3" key="1">
    <citation type="submission" date="2015-11" db="EMBL/GenBank/DDBJ databases">
        <title>Genomes and virulence difference between two physiological races of Phytophthora nicotianae.</title>
        <authorList>
            <person name="Liu H."/>
            <person name="Ma X."/>
            <person name="Yu H."/>
            <person name="Fang D."/>
            <person name="Li Y."/>
            <person name="Wang X."/>
            <person name="Wang W."/>
            <person name="Dong Y."/>
            <person name="Xiao B."/>
        </authorList>
    </citation>
    <scope>NUCLEOTIDE SEQUENCE [LARGE SCALE GENOMIC DNA]</scope>
    <source>
        <strain evidence="3">race 0</strain>
    </source>
</reference>
<proteinExistence type="predicted"/>
<dbReference type="GO" id="GO:1904294">
    <property type="term" value="P:positive regulation of ERAD pathway"/>
    <property type="evidence" value="ECO:0007669"/>
    <property type="project" value="TreeGrafter"/>
</dbReference>
<evidence type="ECO:0000256" key="1">
    <source>
        <dbReference type="SAM" id="Phobius"/>
    </source>
</evidence>
<feature type="transmembrane region" description="Helical" evidence="1">
    <location>
        <begin position="567"/>
        <end position="593"/>
    </location>
</feature>
<dbReference type="PANTHER" id="PTHR21650">
    <property type="entry name" value="MEMBRALIN/KINETOCHORE PROTEIN NUF2"/>
    <property type="match status" value="1"/>
</dbReference>
<dbReference type="PANTHER" id="PTHR21650:SF4">
    <property type="entry name" value="MEMBRALIN"/>
    <property type="match status" value="1"/>
</dbReference>
<dbReference type="AlphaFoldDB" id="A0A0W8DUQ1"/>
<evidence type="ECO:0000313" key="3">
    <source>
        <dbReference type="Proteomes" id="UP000052943"/>
    </source>
</evidence>
<keyword evidence="1" id="KW-0812">Transmembrane</keyword>
<comment type="caution">
    <text evidence="2">The sequence shown here is derived from an EMBL/GenBank/DDBJ whole genome shotgun (WGS) entry which is preliminary data.</text>
</comment>
<protein>
    <submittedName>
        <fullName evidence="2">Membralin</fullName>
    </submittedName>
</protein>
<dbReference type="GO" id="GO:0005783">
    <property type="term" value="C:endoplasmic reticulum"/>
    <property type="evidence" value="ECO:0007669"/>
    <property type="project" value="TreeGrafter"/>
</dbReference>
<name>A0A0W8DUQ1_PHYNI</name>
<dbReference type="OrthoDB" id="6779347at2759"/>
<sequence length="699" mass="80135">MDEPDNRTQESPAVCVRKVRRFEPQITKKKKVRTHSERYREAVRATHLIASEIADIEDEAEFESMLQFVMSQWRNVRQKKIAEYIEGDLKEALKTEDRHAFSDADVKREFEISSSDNEECCTGDAANSDAITEKNPPVSLVSIRLNPKARKVGAPKKAKKKIVAGERAERKWYEAAEEGRKKAGEVTLLAVVNSLDHVQPGLREVQSRLSGIIVKYGDAESRKPKLHMMKNPVLIQDPFYLLPTKLLEACIKILPVSNSKEDAITIDTSQTSQPTEEKTGKLVETIVIKDVGSFSRKQIETFRRVDNLKRISRERIEMLLFVVASHLLLLCFMLHSSFISDRGSISCLEQFLPPSANHYNLQDEQLRLLRIQILPDTDAENWSLSTKYVGSYSTSNTSEVDTRSGYLLNPGLNFIYAPQKSLLALLEHADALQTDVEMDTLLLPKTSRCFELRWFDQLPLWTLIRDGVVGYDTILVNQLVHHFGARGFLYKENSRVTIDMSYGVFNPASSARSWLRFVAMKFKILHTILFLFFVITALVAFVLLETQKRMITFAALFHNRQQVQNSFANLVMTFFAQSLVFVPVLVGMVFFLFELYKDRLLAFGVMTIMWVGESFSVISVRTRLSQAYFPPLFFCLFTLFHIYLFSFPFGFSYVALAAMCVLLLQLMLFFWNCFEIPALNRGEISRVCPREQLFLLFPL</sequence>
<keyword evidence="1" id="KW-1133">Transmembrane helix</keyword>
<keyword evidence="1" id="KW-0472">Membrane</keyword>
<gene>
    <name evidence="2" type="ORF">AM587_10003976</name>
</gene>
<evidence type="ECO:0000313" key="2">
    <source>
        <dbReference type="EMBL" id="KUG00152.1"/>
    </source>
</evidence>
<dbReference type="EMBL" id="LNFO01000760">
    <property type="protein sequence ID" value="KUG00152.1"/>
    <property type="molecule type" value="Genomic_DNA"/>
</dbReference>